<keyword evidence="1" id="KW-0863">Zinc-finger</keyword>
<feature type="domain" description="C2H2-type" evidence="2">
    <location>
        <begin position="37"/>
        <end position="64"/>
    </location>
</feature>
<dbReference type="Pfam" id="PF00096">
    <property type="entry name" value="zf-C2H2"/>
    <property type="match status" value="2"/>
</dbReference>
<feature type="non-terminal residue" evidence="3">
    <location>
        <position position="1"/>
    </location>
</feature>
<dbReference type="EMBL" id="VUJU01002754">
    <property type="protein sequence ID" value="KAF0760204.1"/>
    <property type="molecule type" value="Genomic_DNA"/>
</dbReference>
<keyword evidence="1" id="KW-0479">Metal-binding</keyword>
<dbReference type="InterPro" id="IPR036236">
    <property type="entry name" value="Znf_C2H2_sf"/>
</dbReference>
<protein>
    <recommendedName>
        <fullName evidence="2">C2H2-type domain-containing protein</fullName>
    </recommendedName>
</protein>
<dbReference type="PANTHER" id="PTHR35385:SF2">
    <property type="entry name" value="PROTEIN B, PUTATIVE-RELATED"/>
    <property type="match status" value="1"/>
</dbReference>
<dbReference type="SUPFAM" id="SSF57667">
    <property type="entry name" value="beta-beta-alpha zinc fingers"/>
    <property type="match status" value="1"/>
</dbReference>
<organism evidence="3 4">
    <name type="scientific">Aphis craccivora</name>
    <name type="common">Cowpea aphid</name>
    <dbReference type="NCBI Taxonomy" id="307492"/>
    <lineage>
        <taxon>Eukaryota</taxon>
        <taxon>Metazoa</taxon>
        <taxon>Ecdysozoa</taxon>
        <taxon>Arthropoda</taxon>
        <taxon>Hexapoda</taxon>
        <taxon>Insecta</taxon>
        <taxon>Pterygota</taxon>
        <taxon>Neoptera</taxon>
        <taxon>Paraneoptera</taxon>
        <taxon>Hemiptera</taxon>
        <taxon>Sternorrhyncha</taxon>
        <taxon>Aphidomorpha</taxon>
        <taxon>Aphidoidea</taxon>
        <taxon>Aphididae</taxon>
        <taxon>Aphidini</taxon>
        <taxon>Aphis</taxon>
        <taxon>Aphis</taxon>
    </lineage>
</organism>
<proteinExistence type="predicted"/>
<accession>A0A6G0YR28</accession>
<dbReference type="Gene3D" id="3.30.160.60">
    <property type="entry name" value="Classic Zinc Finger"/>
    <property type="match status" value="1"/>
</dbReference>
<dbReference type="OrthoDB" id="6362223at2759"/>
<dbReference type="AlphaFoldDB" id="A0A6G0YR28"/>
<dbReference type="PANTHER" id="PTHR35385">
    <property type="entry name" value="PROTEIN B, PUTATIVE-RELATED-RELATED"/>
    <property type="match status" value="1"/>
</dbReference>
<evidence type="ECO:0000313" key="4">
    <source>
        <dbReference type="Proteomes" id="UP000478052"/>
    </source>
</evidence>
<dbReference type="SMART" id="SM00355">
    <property type="entry name" value="ZnF_C2H2"/>
    <property type="match status" value="2"/>
</dbReference>
<dbReference type="InterPro" id="IPR013087">
    <property type="entry name" value="Znf_C2H2_type"/>
</dbReference>
<comment type="caution">
    <text evidence="3">The sequence shown here is derived from an EMBL/GenBank/DDBJ whole genome shotgun (WGS) entry which is preliminary data.</text>
</comment>
<evidence type="ECO:0000313" key="3">
    <source>
        <dbReference type="EMBL" id="KAF0760204.1"/>
    </source>
</evidence>
<reference evidence="3 4" key="1">
    <citation type="submission" date="2019-08" db="EMBL/GenBank/DDBJ databases">
        <title>Whole genome of Aphis craccivora.</title>
        <authorList>
            <person name="Voronova N.V."/>
            <person name="Shulinski R.S."/>
            <person name="Bandarenka Y.V."/>
            <person name="Zhorov D.G."/>
            <person name="Warner D."/>
        </authorList>
    </citation>
    <scope>NUCLEOTIDE SEQUENCE [LARGE SCALE GENOMIC DNA]</scope>
    <source>
        <strain evidence="3">180601</strain>
        <tissue evidence="3">Whole Body</tissue>
    </source>
</reference>
<dbReference type="PROSITE" id="PS00028">
    <property type="entry name" value="ZINC_FINGER_C2H2_1"/>
    <property type="match status" value="2"/>
</dbReference>
<keyword evidence="1" id="KW-0862">Zinc</keyword>
<dbReference type="Proteomes" id="UP000478052">
    <property type="component" value="Unassembled WGS sequence"/>
</dbReference>
<sequence length="207" mass="24148">NFNCGECGVKFKHNCTLKKHLLKMHNIKTQTPKENTIKCLKCEKAFTQRKNMIRHMKMHLEEVDTQTHHDNLGPGSLELESLKIINSQPMHVDLQSQIPTGYKYSVIEYTSLGEKTFIAKFFIHEFGVDDVVPFIMAMRDQNKITYLATNMRKPNSSEIILKKRYRCHHNTRPKINSNSSQKHFNCKATLGIQIVKDEQLWSEFPNK</sequence>
<dbReference type="GO" id="GO:0008270">
    <property type="term" value="F:zinc ion binding"/>
    <property type="evidence" value="ECO:0007669"/>
    <property type="project" value="UniProtKB-KW"/>
</dbReference>
<feature type="domain" description="C2H2-type" evidence="2">
    <location>
        <begin position="2"/>
        <end position="30"/>
    </location>
</feature>
<evidence type="ECO:0000256" key="1">
    <source>
        <dbReference type="PROSITE-ProRule" id="PRU00042"/>
    </source>
</evidence>
<gene>
    <name evidence="3" type="ORF">FWK35_00011110</name>
</gene>
<name>A0A6G0YR28_APHCR</name>
<evidence type="ECO:0000259" key="2">
    <source>
        <dbReference type="PROSITE" id="PS50157"/>
    </source>
</evidence>
<keyword evidence="4" id="KW-1185">Reference proteome</keyword>
<dbReference type="PROSITE" id="PS50157">
    <property type="entry name" value="ZINC_FINGER_C2H2_2"/>
    <property type="match status" value="2"/>
</dbReference>